<dbReference type="EMBL" id="CAADEX010000019">
    <property type="protein sequence ID" value="VFJ47996.1"/>
    <property type="molecule type" value="Genomic_DNA"/>
</dbReference>
<accession>A0A450S7Z6</accession>
<organism evidence="1">
    <name type="scientific">Candidatus Kentrum sp. DK</name>
    <dbReference type="NCBI Taxonomy" id="2126562"/>
    <lineage>
        <taxon>Bacteria</taxon>
        <taxon>Pseudomonadati</taxon>
        <taxon>Pseudomonadota</taxon>
        <taxon>Gammaproteobacteria</taxon>
        <taxon>Candidatus Kentrum</taxon>
    </lineage>
</organism>
<evidence type="ECO:0000313" key="1">
    <source>
        <dbReference type="EMBL" id="VFJ47996.1"/>
    </source>
</evidence>
<protein>
    <submittedName>
        <fullName evidence="1">Uncharacterized protein</fullName>
    </submittedName>
</protein>
<gene>
    <name evidence="1" type="ORF">BECKDK2373B_GA0170837_101935</name>
</gene>
<name>A0A450S7Z6_9GAMM</name>
<proteinExistence type="predicted"/>
<sequence>MAEKTDLEQGLADIGRLEPPEPLLEKLRLSA</sequence>
<dbReference type="AlphaFoldDB" id="A0A450S7Z6"/>
<reference evidence="1" key="1">
    <citation type="submission" date="2019-02" db="EMBL/GenBank/DDBJ databases">
        <authorList>
            <person name="Gruber-Vodicka R. H."/>
            <person name="Seah K. B. B."/>
        </authorList>
    </citation>
    <scope>NUCLEOTIDE SEQUENCE</scope>
    <source>
        <strain evidence="1">BECK_DK47</strain>
    </source>
</reference>